<proteinExistence type="predicted"/>
<dbReference type="AlphaFoldDB" id="A0A974P1H0"/>
<sequence>MTRDIRHGARYIHTNMALKRKFAEPDIGLMIGDWGAAFARERTTATVHVMRAGPPDGMSVKWTVTVFF</sequence>
<dbReference type="EMBL" id="CP068570">
    <property type="protein sequence ID" value="QQZ49192.1"/>
    <property type="molecule type" value="Genomic_DNA"/>
</dbReference>
<accession>A0A974P1H0</accession>
<protein>
    <submittedName>
        <fullName evidence="1">Uncharacterized protein</fullName>
    </submittedName>
</protein>
<gene>
    <name evidence="1" type="ORF">JKL49_18955</name>
</gene>
<organism evidence="1">
    <name type="scientific">Phenylobacterium glaciei</name>
    <dbReference type="NCBI Taxonomy" id="2803784"/>
    <lineage>
        <taxon>Bacteria</taxon>
        <taxon>Pseudomonadati</taxon>
        <taxon>Pseudomonadota</taxon>
        <taxon>Alphaproteobacteria</taxon>
        <taxon>Caulobacterales</taxon>
        <taxon>Caulobacteraceae</taxon>
        <taxon>Phenylobacterium</taxon>
    </lineage>
</organism>
<evidence type="ECO:0000313" key="1">
    <source>
        <dbReference type="EMBL" id="QQZ49192.1"/>
    </source>
</evidence>
<reference evidence="1" key="1">
    <citation type="submission" date="2021-01" db="EMBL/GenBank/DDBJ databases">
        <title>Genome sequence of Phenylobacterium sp. 20VBR1 isolated from a valley glaceir, Ny-Alesund, Svalbard.</title>
        <authorList>
            <person name="Thomas F.A."/>
            <person name="Krishnan K.P."/>
            <person name="Sinha R.K."/>
        </authorList>
    </citation>
    <scope>NUCLEOTIDE SEQUENCE</scope>
    <source>
        <strain evidence="1">20VBR1</strain>
    </source>
</reference>
<name>A0A974P1H0_9CAUL</name>